<evidence type="ECO:0000313" key="4">
    <source>
        <dbReference type="EMBL" id="SDT55514.1"/>
    </source>
</evidence>
<dbReference type="Pfam" id="PF04014">
    <property type="entry name" value="MazE_antitoxin"/>
    <property type="match status" value="1"/>
</dbReference>
<dbReference type="SUPFAM" id="SSF89447">
    <property type="entry name" value="AbrB/MazE/MraZ-like"/>
    <property type="match status" value="1"/>
</dbReference>
<dbReference type="InterPro" id="IPR007159">
    <property type="entry name" value="SpoVT-AbrB_dom"/>
</dbReference>
<name>A0A1H2BBH7_9PSED</name>
<dbReference type="NCBIfam" id="TIGR01439">
    <property type="entry name" value="lp_hng_hel_AbrB"/>
    <property type="match status" value="1"/>
</dbReference>
<keyword evidence="1 3" id="KW-0238">DNA-binding</keyword>
<dbReference type="RefSeq" id="WP_082157839.1">
    <property type="nucleotide sequence ID" value="NZ_JYLB01000003.1"/>
</dbReference>
<dbReference type="Gene3D" id="2.10.260.10">
    <property type="match status" value="1"/>
</dbReference>
<reference evidence="3 6" key="3">
    <citation type="submission" date="2019-09" db="EMBL/GenBank/DDBJ databases">
        <title>Draft genome sequences of 48 bacterial type strains from the CCUG.</title>
        <authorList>
            <person name="Tunovic T."/>
            <person name="Pineiro-Iglesias B."/>
            <person name="Unosson C."/>
            <person name="Inganas E."/>
            <person name="Ohlen M."/>
            <person name="Cardew S."/>
            <person name="Jensie-Markopoulos S."/>
            <person name="Salva-Serra F."/>
            <person name="Jaen-Luchoro D."/>
            <person name="Karlsson R."/>
            <person name="Svensson-Stadler L."/>
            <person name="Chun J."/>
            <person name="Moore E."/>
        </authorList>
    </citation>
    <scope>NUCLEOTIDE SEQUENCE [LARGE SCALE GENOMIC DNA]</scope>
    <source>
        <strain evidence="3 6">CCUG 51522</strain>
    </source>
</reference>
<evidence type="ECO:0000313" key="6">
    <source>
        <dbReference type="Proteomes" id="UP000434925"/>
    </source>
</evidence>
<reference evidence="5" key="2">
    <citation type="submission" date="2016-10" db="EMBL/GenBank/DDBJ databases">
        <authorList>
            <person name="Varghese N."/>
            <person name="Submissions S."/>
        </authorList>
    </citation>
    <scope>NUCLEOTIDE SEQUENCE [LARGE SCALE GENOMIC DNA]</scope>
    <source>
        <strain evidence="5">BS3782</strain>
    </source>
</reference>
<sequence length="75" mass="7949">MAMTTLTSKGRITLPAELRASLGLRAGDRVQFVSLENGSFEIVAATCSARALKGLIRKPSKSVSIKDMAQACPAR</sequence>
<proteinExistence type="predicted"/>
<organism evidence="4 5">
    <name type="scientific">Pseudomonas lini</name>
    <dbReference type="NCBI Taxonomy" id="163011"/>
    <lineage>
        <taxon>Bacteria</taxon>
        <taxon>Pseudomonadati</taxon>
        <taxon>Pseudomonadota</taxon>
        <taxon>Gammaproteobacteria</taxon>
        <taxon>Pseudomonadales</taxon>
        <taxon>Pseudomonadaceae</taxon>
        <taxon>Pseudomonas</taxon>
    </lineage>
</organism>
<evidence type="ECO:0000313" key="5">
    <source>
        <dbReference type="Proteomes" id="UP000182814"/>
    </source>
</evidence>
<keyword evidence="5" id="KW-1185">Reference proteome</keyword>
<dbReference type="EMBL" id="VZPO01000013">
    <property type="protein sequence ID" value="KAB0498286.1"/>
    <property type="molecule type" value="Genomic_DNA"/>
</dbReference>
<accession>A0A1H2BBH7</accession>
<dbReference type="PROSITE" id="PS51740">
    <property type="entry name" value="SPOVT_ABRB"/>
    <property type="match status" value="1"/>
</dbReference>
<evidence type="ECO:0000259" key="2">
    <source>
        <dbReference type="PROSITE" id="PS51740"/>
    </source>
</evidence>
<dbReference type="Proteomes" id="UP000434925">
    <property type="component" value="Unassembled WGS sequence"/>
</dbReference>
<evidence type="ECO:0000256" key="1">
    <source>
        <dbReference type="PROSITE-ProRule" id="PRU01076"/>
    </source>
</evidence>
<dbReference type="GO" id="GO:0003677">
    <property type="term" value="F:DNA binding"/>
    <property type="evidence" value="ECO:0007669"/>
    <property type="project" value="UniProtKB-UniRule"/>
</dbReference>
<dbReference type="SMART" id="SM00966">
    <property type="entry name" value="SpoVT_AbrB"/>
    <property type="match status" value="1"/>
</dbReference>
<dbReference type="AlphaFoldDB" id="A0A1H2BBH7"/>
<dbReference type="Proteomes" id="UP000182814">
    <property type="component" value="Chromosome I"/>
</dbReference>
<dbReference type="InterPro" id="IPR037914">
    <property type="entry name" value="SpoVT-AbrB_sf"/>
</dbReference>
<protein>
    <submittedName>
        <fullName evidence="3">AbrB/MazE/SpoVT family DNA-binding domain-containing protein</fullName>
    </submittedName>
    <submittedName>
        <fullName evidence="4">Looped-hinge helix DNA binding domain-containing protein, AbrB family</fullName>
    </submittedName>
</protein>
<feature type="domain" description="SpoVT-AbrB" evidence="2">
    <location>
        <begin position="1"/>
        <end position="47"/>
    </location>
</feature>
<dbReference type="EMBL" id="LT629746">
    <property type="protein sequence ID" value="SDT55514.1"/>
    <property type="molecule type" value="Genomic_DNA"/>
</dbReference>
<evidence type="ECO:0000313" key="3">
    <source>
        <dbReference type="EMBL" id="KAB0498286.1"/>
    </source>
</evidence>
<reference evidence="4" key="1">
    <citation type="submission" date="2016-10" db="EMBL/GenBank/DDBJ databases">
        <authorList>
            <person name="de Groot N.N."/>
        </authorList>
    </citation>
    <scope>NUCLEOTIDE SEQUENCE [LARGE SCALE GENOMIC DNA]</scope>
    <source>
        <strain evidence="4">BS3782</strain>
    </source>
</reference>
<gene>
    <name evidence="3" type="ORF">F7R14_27520</name>
    <name evidence="4" type="ORF">SAMN04490191_5155</name>
</gene>